<dbReference type="Pfam" id="PF01510">
    <property type="entry name" value="Amidase_2"/>
    <property type="match status" value="1"/>
</dbReference>
<dbReference type="GO" id="GO:0008745">
    <property type="term" value="F:N-acetylmuramoyl-L-alanine amidase activity"/>
    <property type="evidence" value="ECO:0007669"/>
    <property type="project" value="UniProtKB-EC"/>
</dbReference>
<dbReference type="GO" id="GO:0071555">
    <property type="term" value="P:cell wall organization"/>
    <property type="evidence" value="ECO:0007669"/>
    <property type="project" value="UniProtKB-KW"/>
</dbReference>
<evidence type="ECO:0000256" key="2">
    <source>
        <dbReference type="ARBA" id="ARBA00011901"/>
    </source>
</evidence>
<sequence length="194" mass="21729">WIDVALGTTPAEQYTRATVNGNMGDVRVHYYVDDVCAWQNLPLTLPGWHAADGDGDGNMKTIAIECIMSSKYDSDDKKSEDNCAKLAAALLNKYKLDINHLYTHNHWYSKKYCPAYILPHWKSFVDKVKSYMKKSSTTSTSSSTSATPTLYRVRKSWSDINSQIGAFSSLDRAKKACKTGYSVFDANGKVVYPK</sequence>
<reference evidence="6" key="1">
    <citation type="journal article" date="2013" name="Environ. Microbiol.">
        <title>Microbiota from the distal guts of lean and obese adolescents exhibit partial functional redundancy besides clear differences in community structure.</title>
        <authorList>
            <person name="Ferrer M."/>
            <person name="Ruiz A."/>
            <person name="Lanza F."/>
            <person name="Haange S.B."/>
            <person name="Oberbach A."/>
            <person name="Till H."/>
            <person name="Bargiela R."/>
            <person name="Campoy C."/>
            <person name="Segura M.T."/>
            <person name="Richter M."/>
            <person name="von Bergen M."/>
            <person name="Seifert J."/>
            <person name="Suarez A."/>
        </authorList>
    </citation>
    <scope>NUCLEOTIDE SEQUENCE</scope>
</reference>
<dbReference type="InterPro" id="IPR051206">
    <property type="entry name" value="NAMLAA_amidase_2"/>
</dbReference>
<name>K1TKY2_9ZZZZ</name>
<evidence type="ECO:0000259" key="5">
    <source>
        <dbReference type="SMART" id="SM00644"/>
    </source>
</evidence>
<organism evidence="6">
    <name type="scientific">human gut metagenome</name>
    <dbReference type="NCBI Taxonomy" id="408170"/>
    <lineage>
        <taxon>unclassified sequences</taxon>
        <taxon>metagenomes</taxon>
        <taxon>organismal metagenomes</taxon>
    </lineage>
</organism>
<evidence type="ECO:0000256" key="1">
    <source>
        <dbReference type="ARBA" id="ARBA00001561"/>
    </source>
</evidence>
<dbReference type="SUPFAM" id="SSF55846">
    <property type="entry name" value="N-acetylmuramoyl-L-alanine amidase-like"/>
    <property type="match status" value="1"/>
</dbReference>
<evidence type="ECO:0000313" key="6">
    <source>
        <dbReference type="EMBL" id="EKC73772.1"/>
    </source>
</evidence>
<dbReference type="Gene3D" id="3.40.80.10">
    <property type="entry name" value="Peptidoglycan recognition protein-like"/>
    <property type="match status" value="1"/>
</dbReference>
<evidence type="ECO:0000256" key="4">
    <source>
        <dbReference type="ARBA" id="ARBA00023316"/>
    </source>
</evidence>
<dbReference type="PANTHER" id="PTHR30417:SF1">
    <property type="entry name" value="N-ACETYLMURAMOYL-L-ALANINE AMIDASE AMID"/>
    <property type="match status" value="1"/>
</dbReference>
<dbReference type="EC" id="3.5.1.28" evidence="2"/>
<evidence type="ECO:0000256" key="3">
    <source>
        <dbReference type="ARBA" id="ARBA00022801"/>
    </source>
</evidence>
<accession>K1TKY2</accession>
<feature type="non-terminal residue" evidence="6">
    <location>
        <position position="1"/>
    </location>
</feature>
<comment type="caution">
    <text evidence="6">The sequence shown here is derived from an EMBL/GenBank/DDBJ whole genome shotgun (WGS) entry which is preliminary data.</text>
</comment>
<keyword evidence="3" id="KW-0378">Hydrolase</keyword>
<dbReference type="InterPro" id="IPR036505">
    <property type="entry name" value="Amidase/PGRP_sf"/>
</dbReference>
<dbReference type="InterPro" id="IPR002502">
    <property type="entry name" value="Amidase_domain"/>
</dbReference>
<dbReference type="CDD" id="cd06583">
    <property type="entry name" value="PGRP"/>
    <property type="match status" value="1"/>
</dbReference>
<dbReference type="PANTHER" id="PTHR30417">
    <property type="entry name" value="N-ACETYLMURAMOYL-L-ALANINE AMIDASE AMID"/>
    <property type="match status" value="1"/>
</dbReference>
<gene>
    <name evidence="6" type="ORF">OBE_02216</name>
</gene>
<keyword evidence="4" id="KW-0961">Cell wall biogenesis/degradation</keyword>
<protein>
    <recommendedName>
        <fullName evidence="2">N-acetylmuramoyl-L-alanine amidase</fullName>
        <ecNumber evidence="2">3.5.1.28</ecNumber>
    </recommendedName>
</protein>
<dbReference type="AlphaFoldDB" id="K1TKY2"/>
<dbReference type="EMBL" id="AJWZ01001442">
    <property type="protein sequence ID" value="EKC73772.1"/>
    <property type="molecule type" value="Genomic_DNA"/>
</dbReference>
<comment type="catalytic activity">
    <reaction evidence="1">
        <text>Hydrolyzes the link between N-acetylmuramoyl residues and L-amino acid residues in certain cell-wall glycopeptides.</text>
        <dbReference type="EC" id="3.5.1.28"/>
    </reaction>
</comment>
<dbReference type="GO" id="GO:0009253">
    <property type="term" value="P:peptidoglycan catabolic process"/>
    <property type="evidence" value="ECO:0007669"/>
    <property type="project" value="InterPro"/>
</dbReference>
<dbReference type="GO" id="GO:0009254">
    <property type="term" value="P:peptidoglycan turnover"/>
    <property type="evidence" value="ECO:0007669"/>
    <property type="project" value="TreeGrafter"/>
</dbReference>
<dbReference type="SMART" id="SM00644">
    <property type="entry name" value="Ami_2"/>
    <property type="match status" value="1"/>
</dbReference>
<feature type="domain" description="N-acetylmuramoyl-L-alanine amidase" evidence="5">
    <location>
        <begin position="4"/>
        <end position="128"/>
    </location>
</feature>
<feature type="non-terminal residue" evidence="6">
    <location>
        <position position="194"/>
    </location>
</feature>
<proteinExistence type="predicted"/>